<dbReference type="GO" id="GO:0000981">
    <property type="term" value="F:DNA-binding transcription factor activity, RNA polymerase II-specific"/>
    <property type="evidence" value="ECO:0007669"/>
    <property type="project" value="TreeGrafter"/>
</dbReference>
<feature type="domain" description="C2H2-type" evidence="9">
    <location>
        <begin position="211"/>
        <end position="237"/>
    </location>
</feature>
<keyword evidence="11" id="KW-1185">Reference proteome</keyword>
<evidence type="ECO:0000313" key="10">
    <source>
        <dbReference type="EMBL" id="KFM61425.1"/>
    </source>
</evidence>
<evidence type="ECO:0000256" key="8">
    <source>
        <dbReference type="SAM" id="MobiDB-lite"/>
    </source>
</evidence>
<evidence type="ECO:0000256" key="3">
    <source>
        <dbReference type="ARBA" id="ARBA00022771"/>
    </source>
</evidence>
<dbReference type="PANTHER" id="PTHR23235">
    <property type="entry name" value="KRUEPPEL-LIKE TRANSCRIPTION FACTOR"/>
    <property type="match status" value="1"/>
</dbReference>
<dbReference type="PROSITE" id="PS00028">
    <property type="entry name" value="ZINC_FINGER_C2H2_1"/>
    <property type="match status" value="3"/>
</dbReference>
<feature type="region of interest" description="Disordered" evidence="8">
    <location>
        <begin position="72"/>
        <end position="94"/>
    </location>
</feature>
<dbReference type="STRING" id="407821.A0A087T8I6"/>
<dbReference type="OMA" id="MNTHCAN"/>
<keyword evidence="3 7" id="KW-0863">Zinc-finger</keyword>
<sequence length="237" mass="27034">MNTHCANLASSPECDRTKIPFFSQVHKQKASSNFSNDNKFLATQYITGSFDYFHQSVINQISHTPHCNSNASVFQNSSQSSDSNPHSFSTSTVTYDNSRHDLPSTTDNISCAFTHLPLSTFNASHPPSCIISPSKRVRRSRRSSKRKVTYHSCNYEGCSKTYTKSSHLKAHLRTHTGEKPYACSWCGCGWKFARSDELTRHFRKHTGDRPFQCRYCDRAFSRSDHLTLHMKRHADLL</sequence>
<keyword evidence="5" id="KW-0805">Transcription regulation</keyword>
<evidence type="ECO:0000256" key="1">
    <source>
        <dbReference type="ARBA" id="ARBA00022723"/>
    </source>
</evidence>
<dbReference type="InterPro" id="IPR036236">
    <property type="entry name" value="Znf_C2H2_sf"/>
</dbReference>
<dbReference type="PANTHER" id="PTHR23235:SF158">
    <property type="entry name" value="C2H2-TYPE DOMAIN-CONTAINING PROTEIN"/>
    <property type="match status" value="1"/>
</dbReference>
<evidence type="ECO:0000256" key="4">
    <source>
        <dbReference type="ARBA" id="ARBA00022833"/>
    </source>
</evidence>
<dbReference type="Gene3D" id="3.30.160.60">
    <property type="entry name" value="Classic Zinc Finger"/>
    <property type="match status" value="3"/>
</dbReference>
<dbReference type="FunFam" id="3.30.160.60:FF:000032">
    <property type="entry name" value="Krueppel-like factor 4"/>
    <property type="match status" value="1"/>
</dbReference>
<feature type="non-terminal residue" evidence="10">
    <location>
        <position position="237"/>
    </location>
</feature>
<dbReference type="PROSITE" id="PS50157">
    <property type="entry name" value="ZINC_FINGER_C2H2_2"/>
    <property type="match status" value="3"/>
</dbReference>
<proteinExistence type="predicted"/>
<evidence type="ECO:0000313" key="11">
    <source>
        <dbReference type="Proteomes" id="UP000054359"/>
    </source>
</evidence>
<dbReference type="InterPro" id="IPR013087">
    <property type="entry name" value="Znf_C2H2_type"/>
</dbReference>
<evidence type="ECO:0000256" key="2">
    <source>
        <dbReference type="ARBA" id="ARBA00022737"/>
    </source>
</evidence>
<feature type="domain" description="C2H2-type" evidence="9">
    <location>
        <begin position="181"/>
        <end position="210"/>
    </location>
</feature>
<accession>A0A087T8I6</accession>
<evidence type="ECO:0000256" key="7">
    <source>
        <dbReference type="PROSITE-ProRule" id="PRU00042"/>
    </source>
</evidence>
<dbReference type="Proteomes" id="UP000054359">
    <property type="component" value="Unassembled WGS sequence"/>
</dbReference>
<keyword evidence="4" id="KW-0862">Zinc</keyword>
<evidence type="ECO:0000256" key="6">
    <source>
        <dbReference type="ARBA" id="ARBA00023163"/>
    </source>
</evidence>
<feature type="domain" description="C2H2-type" evidence="9">
    <location>
        <begin position="151"/>
        <end position="180"/>
    </location>
</feature>
<organism evidence="10 11">
    <name type="scientific">Stegodyphus mimosarum</name>
    <name type="common">African social velvet spider</name>
    <dbReference type="NCBI Taxonomy" id="407821"/>
    <lineage>
        <taxon>Eukaryota</taxon>
        <taxon>Metazoa</taxon>
        <taxon>Ecdysozoa</taxon>
        <taxon>Arthropoda</taxon>
        <taxon>Chelicerata</taxon>
        <taxon>Arachnida</taxon>
        <taxon>Araneae</taxon>
        <taxon>Araneomorphae</taxon>
        <taxon>Entelegynae</taxon>
        <taxon>Eresoidea</taxon>
        <taxon>Eresidae</taxon>
        <taxon>Stegodyphus</taxon>
    </lineage>
</organism>
<feature type="compositionally biased region" description="Low complexity" evidence="8">
    <location>
        <begin position="72"/>
        <end position="89"/>
    </location>
</feature>
<dbReference type="EMBL" id="KK113948">
    <property type="protein sequence ID" value="KFM61425.1"/>
    <property type="molecule type" value="Genomic_DNA"/>
</dbReference>
<keyword evidence="2" id="KW-0677">Repeat</keyword>
<gene>
    <name evidence="10" type="ORF">X975_23267</name>
</gene>
<dbReference type="AlphaFoldDB" id="A0A087T8I6"/>
<keyword evidence="6" id="KW-0804">Transcription</keyword>
<dbReference type="GO" id="GO:0008270">
    <property type="term" value="F:zinc ion binding"/>
    <property type="evidence" value="ECO:0007669"/>
    <property type="project" value="UniProtKB-KW"/>
</dbReference>
<dbReference type="SMART" id="SM00355">
    <property type="entry name" value="ZnF_C2H2"/>
    <property type="match status" value="3"/>
</dbReference>
<reference evidence="10 11" key="1">
    <citation type="submission" date="2013-11" db="EMBL/GenBank/DDBJ databases">
        <title>Genome sequencing of Stegodyphus mimosarum.</title>
        <authorList>
            <person name="Bechsgaard J."/>
        </authorList>
    </citation>
    <scope>NUCLEOTIDE SEQUENCE [LARGE SCALE GENOMIC DNA]</scope>
</reference>
<evidence type="ECO:0000256" key="5">
    <source>
        <dbReference type="ARBA" id="ARBA00023015"/>
    </source>
</evidence>
<keyword evidence="1" id="KW-0479">Metal-binding</keyword>
<name>A0A087T8I6_STEMI</name>
<dbReference type="GO" id="GO:0000978">
    <property type="term" value="F:RNA polymerase II cis-regulatory region sequence-specific DNA binding"/>
    <property type="evidence" value="ECO:0007669"/>
    <property type="project" value="TreeGrafter"/>
</dbReference>
<dbReference type="SUPFAM" id="SSF57667">
    <property type="entry name" value="beta-beta-alpha zinc fingers"/>
    <property type="match status" value="2"/>
</dbReference>
<evidence type="ECO:0000259" key="9">
    <source>
        <dbReference type="PROSITE" id="PS50157"/>
    </source>
</evidence>
<protein>
    <submittedName>
        <fullName evidence="10">Krueppel-like factor 4</fullName>
    </submittedName>
</protein>
<dbReference type="Pfam" id="PF00096">
    <property type="entry name" value="zf-C2H2"/>
    <property type="match status" value="3"/>
</dbReference>
<dbReference type="OrthoDB" id="4748970at2759"/>